<evidence type="ECO:0000313" key="2">
    <source>
        <dbReference type="EMBL" id="KAL3308466.1"/>
    </source>
</evidence>
<reference evidence="2 3" key="1">
    <citation type="submission" date="2024-11" db="EMBL/GenBank/DDBJ databases">
        <title>Adaptive evolution of stress response genes in parasites aligns with host niche diversity.</title>
        <authorList>
            <person name="Hahn C."/>
            <person name="Resl P."/>
        </authorList>
    </citation>
    <scope>NUCLEOTIDE SEQUENCE [LARGE SCALE GENOMIC DNA]</scope>
    <source>
        <strain evidence="2">EGGRZ-B1_66</strain>
        <tissue evidence="2">Body</tissue>
    </source>
</reference>
<dbReference type="Proteomes" id="UP001626550">
    <property type="component" value="Unassembled WGS sequence"/>
</dbReference>
<sequence length="184" mass="20019">MLAEDQVYPIPMGPQYSSILGHAMRASSRGPPNGSLRQEEPSYARHGQINESSFMQQQPNSPPPVPRHPNSLMNCGSSQTMRRRALNPTSTGNGPVSFETATGSLSRSGLRPNDNKITPIKLDLRESLKGESVAEYFTNGSASRKPQIHKTGAGLLNQVTRRTSGEYEGQDDFETKVPNIGIAL</sequence>
<name>A0ABD2PRU1_9PLAT</name>
<dbReference type="AlphaFoldDB" id="A0ABD2PRU1"/>
<feature type="region of interest" description="Disordered" evidence="1">
    <location>
        <begin position="1"/>
        <end position="114"/>
    </location>
</feature>
<proteinExistence type="predicted"/>
<evidence type="ECO:0000313" key="3">
    <source>
        <dbReference type="Proteomes" id="UP001626550"/>
    </source>
</evidence>
<accession>A0ABD2PRU1</accession>
<protein>
    <submittedName>
        <fullName evidence="2">Uncharacterized protein</fullName>
    </submittedName>
</protein>
<organism evidence="2 3">
    <name type="scientific">Cichlidogyrus casuarinus</name>
    <dbReference type="NCBI Taxonomy" id="1844966"/>
    <lineage>
        <taxon>Eukaryota</taxon>
        <taxon>Metazoa</taxon>
        <taxon>Spiralia</taxon>
        <taxon>Lophotrochozoa</taxon>
        <taxon>Platyhelminthes</taxon>
        <taxon>Monogenea</taxon>
        <taxon>Monopisthocotylea</taxon>
        <taxon>Dactylogyridea</taxon>
        <taxon>Ancyrocephalidae</taxon>
        <taxon>Cichlidogyrus</taxon>
    </lineage>
</organism>
<feature type="compositionally biased region" description="Polar residues" evidence="1">
    <location>
        <begin position="87"/>
        <end position="107"/>
    </location>
</feature>
<evidence type="ECO:0000256" key="1">
    <source>
        <dbReference type="SAM" id="MobiDB-lite"/>
    </source>
</evidence>
<gene>
    <name evidence="2" type="ORF">Ciccas_013002</name>
</gene>
<comment type="caution">
    <text evidence="2">The sequence shown here is derived from an EMBL/GenBank/DDBJ whole genome shotgun (WGS) entry which is preliminary data.</text>
</comment>
<dbReference type="EMBL" id="JBJKFK010005186">
    <property type="protein sequence ID" value="KAL3308466.1"/>
    <property type="molecule type" value="Genomic_DNA"/>
</dbReference>
<feature type="compositionally biased region" description="Polar residues" evidence="1">
    <location>
        <begin position="71"/>
        <end position="80"/>
    </location>
</feature>
<keyword evidence="3" id="KW-1185">Reference proteome</keyword>